<dbReference type="Gene3D" id="1.10.260.40">
    <property type="entry name" value="lambda repressor-like DNA-binding domains"/>
    <property type="match status" value="1"/>
</dbReference>
<evidence type="ECO:0000313" key="4">
    <source>
        <dbReference type="EMBL" id="MDF3836205.1"/>
    </source>
</evidence>
<keyword evidence="2" id="KW-0812">Transmembrane</keyword>
<dbReference type="RefSeq" id="WP_276266746.1">
    <property type="nucleotide sequence ID" value="NZ_JARJLM010000422.1"/>
</dbReference>
<dbReference type="InterPro" id="IPR010982">
    <property type="entry name" value="Lambda_DNA-bd_dom_sf"/>
</dbReference>
<dbReference type="PANTHER" id="PTHR34475:SF1">
    <property type="entry name" value="CYTOSKELETON PROTEIN RODZ"/>
    <property type="match status" value="1"/>
</dbReference>
<accession>A0ABT6AUB0</accession>
<dbReference type="PANTHER" id="PTHR34475">
    <property type="match status" value="1"/>
</dbReference>
<dbReference type="SUPFAM" id="SSF47413">
    <property type="entry name" value="lambda repressor-like DNA-binding domains"/>
    <property type="match status" value="1"/>
</dbReference>
<dbReference type="Proteomes" id="UP001216674">
    <property type="component" value="Unassembled WGS sequence"/>
</dbReference>
<keyword evidence="2" id="KW-0472">Membrane</keyword>
<comment type="caution">
    <text evidence="4">The sequence shown here is derived from an EMBL/GenBank/DDBJ whole genome shotgun (WGS) entry which is preliminary data.</text>
</comment>
<organism evidence="4 5">
    <name type="scientific">Cupriavidus basilensis</name>
    <dbReference type="NCBI Taxonomy" id="68895"/>
    <lineage>
        <taxon>Bacteria</taxon>
        <taxon>Pseudomonadati</taxon>
        <taxon>Pseudomonadota</taxon>
        <taxon>Betaproteobacteria</taxon>
        <taxon>Burkholderiales</taxon>
        <taxon>Burkholderiaceae</taxon>
        <taxon>Cupriavidus</taxon>
    </lineage>
</organism>
<evidence type="ECO:0000259" key="3">
    <source>
        <dbReference type="Pfam" id="PF13464"/>
    </source>
</evidence>
<name>A0ABT6AUB0_9BURK</name>
<protein>
    <submittedName>
        <fullName evidence="4">DUF4115 domain-containing protein</fullName>
    </submittedName>
</protein>
<dbReference type="CDD" id="cd00093">
    <property type="entry name" value="HTH_XRE"/>
    <property type="match status" value="1"/>
</dbReference>
<feature type="domain" description="Cytoskeleton protein RodZ-like C-terminal" evidence="3">
    <location>
        <begin position="252"/>
        <end position="323"/>
    </location>
</feature>
<sequence length="325" mass="33484">MSEHERAEGQTEATGHVGGTAADAGREAVAREIGERLSQARQDQRFSLEDVSARLKVAAHKLAAIEQGDVSALPDVTFAKGVMRAYARMLHIDIDALLARFHAQAVPVVEIGMRREGGLNESFDDRNRFGSGGSGGRWIWLALVVAVIGGGVLFGLDHFKQWIEARKENLTAPPAAEATAQGSAAGTVTAPLPPVMAASDAPAPSEALPASGPVAVAPVPAPAVAAPASAAAPAPVAVPAAAPAASTGELHIRFAADTWYEIRDRSGKIVLGGTARAGQDFSGGGTPPYKIVIGNVKGVESLTRNGSPVDLQAANRNNVARLTLP</sequence>
<evidence type="ECO:0000256" key="2">
    <source>
        <dbReference type="SAM" id="Phobius"/>
    </source>
</evidence>
<feature type="transmembrane region" description="Helical" evidence="2">
    <location>
        <begin position="138"/>
        <end position="156"/>
    </location>
</feature>
<reference evidence="4 5" key="1">
    <citation type="submission" date="2023-03" db="EMBL/GenBank/DDBJ databases">
        <title>Draft assemblies of triclosan tolerant bacteria isolated from returned activated sludge.</title>
        <authorList>
            <person name="Van Hamelsveld S."/>
        </authorList>
    </citation>
    <scope>NUCLEOTIDE SEQUENCE [LARGE SCALE GENOMIC DNA]</scope>
    <source>
        <strain evidence="4 5">GW210010_S58</strain>
    </source>
</reference>
<evidence type="ECO:0000313" key="5">
    <source>
        <dbReference type="Proteomes" id="UP001216674"/>
    </source>
</evidence>
<dbReference type="EMBL" id="JARJLM010000422">
    <property type="protein sequence ID" value="MDF3836205.1"/>
    <property type="molecule type" value="Genomic_DNA"/>
</dbReference>
<proteinExistence type="predicted"/>
<dbReference type="Pfam" id="PF13413">
    <property type="entry name" value="HTH_25"/>
    <property type="match status" value="1"/>
</dbReference>
<keyword evidence="2" id="KW-1133">Transmembrane helix</keyword>
<keyword evidence="5" id="KW-1185">Reference proteome</keyword>
<dbReference type="Pfam" id="PF13464">
    <property type="entry name" value="RodZ_C"/>
    <property type="match status" value="1"/>
</dbReference>
<evidence type="ECO:0000256" key="1">
    <source>
        <dbReference type="SAM" id="MobiDB-lite"/>
    </source>
</evidence>
<dbReference type="InterPro" id="IPR025194">
    <property type="entry name" value="RodZ-like_C"/>
</dbReference>
<gene>
    <name evidence="4" type="ORF">P3W85_25105</name>
</gene>
<dbReference type="InterPro" id="IPR001387">
    <property type="entry name" value="Cro/C1-type_HTH"/>
</dbReference>
<dbReference type="InterPro" id="IPR050400">
    <property type="entry name" value="Bact_Cytoskel_RodZ"/>
</dbReference>
<feature type="region of interest" description="Disordered" evidence="1">
    <location>
        <begin position="1"/>
        <end position="25"/>
    </location>
</feature>